<dbReference type="EMBL" id="KN833799">
    <property type="protein sequence ID" value="KIK18687.1"/>
    <property type="molecule type" value="Genomic_DNA"/>
</dbReference>
<sequence length="101" mass="10680">MAVMTGPVSEVVAVIAGVLVEGMGEGNRGMAGKIELEHPIDNDGMEGSRRKGEWSALFQAAASKKDLQVKAEAANEVVSERNLVASLKQASCFLLYPSGKF</sequence>
<evidence type="ECO:0000313" key="2">
    <source>
        <dbReference type="Proteomes" id="UP000054018"/>
    </source>
</evidence>
<dbReference type="AlphaFoldDB" id="A0A0C9Z8G4"/>
<dbReference type="HOGENOM" id="CLU_2292770_0_0_1"/>
<gene>
    <name evidence="1" type="ORF">PISMIDRAFT_14184</name>
</gene>
<accession>A0A0C9Z8G4</accession>
<name>A0A0C9Z8G4_9AGAM</name>
<evidence type="ECO:0000313" key="1">
    <source>
        <dbReference type="EMBL" id="KIK18687.1"/>
    </source>
</evidence>
<keyword evidence="2" id="KW-1185">Reference proteome</keyword>
<proteinExistence type="predicted"/>
<dbReference type="Proteomes" id="UP000054018">
    <property type="component" value="Unassembled WGS sequence"/>
</dbReference>
<organism evidence="1 2">
    <name type="scientific">Pisolithus microcarpus 441</name>
    <dbReference type="NCBI Taxonomy" id="765257"/>
    <lineage>
        <taxon>Eukaryota</taxon>
        <taxon>Fungi</taxon>
        <taxon>Dikarya</taxon>
        <taxon>Basidiomycota</taxon>
        <taxon>Agaricomycotina</taxon>
        <taxon>Agaricomycetes</taxon>
        <taxon>Agaricomycetidae</taxon>
        <taxon>Boletales</taxon>
        <taxon>Sclerodermatineae</taxon>
        <taxon>Pisolithaceae</taxon>
        <taxon>Pisolithus</taxon>
    </lineage>
</organism>
<reference evidence="2" key="2">
    <citation type="submission" date="2015-01" db="EMBL/GenBank/DDBJ databases">
        <title>Evolutionary Origins and Diversification of the Mycorrhizal Mutualists.</title>
        <authorList>
            <consortium name="DOE Joint Genome Institute"/>
            <consortium name="Mycorrhizal Genomics Consortium"/>
            <person name="Kohler A."/>
            <person name="Kuo A."/>
            <person name="Nagy L.G."/>
            <person name="Floudas D."/>
            <person name="Copeland A."/>
            <person name="Barry K.W."/>
            <person name="Cichocki N."/>
            <person name="Veneault-Fourrey C."/>
            <person name="LaButti K."/>
            <person name="Lindquist E.A."/>
            <person name="Lipzen A."/>
            <person name="Lundell T."/>
            <person name="Morin E."/>
            <person name="Murat C."/>
            <person name="Riley R."/>
            <person name="Ohm R."/>
            <person name="Sun H."/>
            <person name="Tunlid A."/>
            <person name="Henrissat B."/>
            <person name="Grigoriev I.V."/>
            <person name="Hibbett D.S."/>
            <person name="Martin F."/>
        </authorList>
    </citation>
    <scope>NUCLEOTIDE SEQUENCE [LARGE SCALE GENOMIC DNA]</scope>
    <source>
        <strain evidence="2">441</strain>
    </source>
</reference>
<protein>
    <submittedName>
        <fullName evidence="1">Uncharacterized protein</fullName>
    </submittedName>
</protein>
<reference evidence="1 2" key="1">
    <citation type="submission" date="2014-04" db="EMBL/GenBank/DDBJ databases">
        <authorList>
            <consortium name="DOE Joint Genome Institute"/>
            <person name="Kuo A."/>
            <person name="Kohler A."/>
            <person name="Costa M.D."/>
            <person name="Nagy L.G."/>
            <person name="Floudas D."/>
            <person name="Copeland A."/>
            <person name="Barry K.W."/>
            <person name="Cichocki N."/>
            <person name="Veneault-Fourrey C."/>
            <person name="LaButti K."/>
            <person name="Lindquist E.A."/>
            <person name="Lipzen A."/>
            <person name="Lundell T."/>
            <person name="Morin E."/>
            <person name="Murat C."/>
            <person name="Sun H."/>
            <person name="Tunlid A."/>
            <person name="Henrissat B."/>
            <person name="Grigoriev I.V."/>
            <person name="Hibbett D.S."/>
            <person name="Martin F."/>
            <person name="Nordberg H.P."/>
            <person name="Cantor M.N."/>
            <person name="Hua S.X."/>
        </authorList>
    </citation>
    <scope>NUCLEOTIDE SEQUENCE [LARGE SCALE GENOMIC DNA]</scope>
    <source>
        <strain evidence="1 2">441</strain>
    </source>
</reference>